<keyword evidence="6" id="KW-0119">Carbohydrate metabolism</keyword>
<keyword evidence="5" id="KW-0136">Cellulose degradation</keyword>
<dbReference type="EMBL" id="OA888837">
    <property type="protein sequence ID" value="CAD7284054.1"/>
    <property type="molecule type" value="Genomic_DNA"/>
</dbReference>
<name>A0A7R9GJZ5_9CRUS</name>
<reference evidence="10" key="1">
    <citation type="submission" date="2020-11" db="EMBL/GenBank/DDBJ databases">
        <authorList>
            <person name="Tran Van P."/>
        </authorList>
    </citation>
    <scope>NUCLEOTIDE SEQUENCE</scope>
</reference>
<keyword evidence="11" id="KW-1185">Reference proteome</keyword>
<evidence type="ECO:0000256" key="6">
    <source>
        <dbReference type="ARBA" id="ARBA00023277"/>
    </source>
</evidence>
<evidence type="ECO:0000259" key="9">
    <source>
        <dbReference type="Pfam" id="PF00759"/>
    </source>
</evidence>
<keyword evidence="4" id="KW-0378">Hydrolase</keyword>
<dbReference type="GO" id="GO:0008810">
    <property type="term" value="F:cellulase activity"/>
    <property type="evidence" value="ECO:0007669"/>
    <property type="project" value="UniProtKB-EC"/>
</dbReference>
<keyword evidence="7" id="KW-0326">Glycosidase</keyword>
<evidence type="ECO:0000313" key="10">
    <source>
        <dbReference type="EMBL" id="CAD7284054.1"/>
    </source>
</evidence>
<evidence type="ECO:0000256" key="7">
    <source>
        <dbReference type="ARBA" id="ARBA00023295"/>
    </source>
</evidence>
<dbReference type="InterPro" id="IPR008928">
    <property type="entry name" value="6-hairpin_glycosidase_sf"/>
</dbReference>
<dbReference type="Proteomes" id="UP000678499">
    <property type="component" value="Unassembled WGS sequence"/>
</dbReference>
<dbReference type="Gene3D" id="1.50.10.10">
    <property type="match status" value="1"/>
</dbReference>
<evidence type="ECO:0000256" key="4">
    <source>
        <dbReference type="ARBA" id="ARBA00022801"/>
    </source>
</evidence>
<evidence type="ECO:0000256" key="8">
    <source>
        <dbReference type="ARBA" id="ARBA00023326"/>
    </source>
</evidence>
<evidence type="ECO:0000256" key="1">
    <source>
        <dbReference type="ARBA" id="ARBA00000966"/>
    </source>
</evidence>
<accession>A0A7R9GJZ5</accession>
<dbReference type="EC" id="3.2.1.4" evidence="3"/>
<comment type="catalytic activity">
    <reaction evidence="1">
        <text>Endohydrolysis of (1-&gt;4)-beta-D-glucosidic linkages in cellulose, lichenin and cereal beta-D-glucans.</text>
        <dbReference type="EC" id="3.2.1.4"/>
    </reaction>
</comment>
<evidence type="ECO:0000313" key="11">
    <source>
        <dbReference type="Proteomes" id="UP000678499"/>
    </source>
</evidence>
<evidence type="ECO:0000256" key="3">
    <source>
        <dbReference type="ARBA" id="ARBA00012601"/>
    </source>
</evidence>
<dbReference type="InterPro" id="IPR012341">
    <property type="entry name" value="6hp_glycosidase-like_sf"/>
</dbReference>
<evidence type="ECO:0000256" key="5">
    <source>
        <dbReference type="ARBA" id="ARBA00023001"/>
    </source>
</evidence>
<dbReference type="GO" id="GO:0030245">
    <property type="term" value="P:cellulose catabolic process"/>
    <property type="evidence" value="ECO:0007669"/>
    <property type="project" value="UniProtKB-KW"/>
</dbReference>
<keyword evidence="8" id="KW-0624">Polysaccharide degradation</keyword>
<dbReference type="SUPFAM" id="SSF48208">
    <property type="entry name" value="Six-hairpin glycosidases"/>
    <property type="match status" value="1"/>
</dbReference>
<sequence>VVGETAAALAAASILFRPIDAKYSALLLQHAEQLHVFADQFRGFYTDSNPDAAQFYPSWSYADELVWSALWLHKATEDVKYLNEVLFKWDEFHFSWQDTLLNWEDKRGGIVLLMYELTSGTNFRNKITHFVLQYKSNTTTTPGGLLFWGTGGTCSHAATAAFQLLVADDLGLGLGIAHDLAKTQINYILGENPLKTSYIIGFGNKYPTYPHHMASSCLPKYACNGCDCSWEAYHSPNPNPNVLRGALVGGPDQNDHWEDKRSDAIRNGVGLDYNAGFQSAVAGLIIKEQRKMRAGRK</sequence>
<feature type="domain" description="Glycoside hydrolase family 9" evidence="9">
    <location>
        <begin position="1"/>
        <end position="280"/>
    </location>
</feature>
<gene>
    <name evidence="10" type="ORF">NMOB1V02_LOCUS11662</name>
</gene>
<protein>
    <recommendedName>
        <fullName evidence="3">cellulase</fullName>
        <ecNumber evidence="3">3.2.1.4</ecNumber>
    </recommendedName>
</protein>
<comment type="similarity">
    <text evidence="2">Belongs to the glycosyl hydrolase 9 (cellulase E) family.</text>
</comment>
<evidence type="ECO:0000256" key="2">
    <source>
        <dbReference type="ARBA" id="ARBA00007072"/>
    </source>
</evidence>
<dbReference type="EMBL" id="CAJPEX010006800">
    <property type="protein sequence ID" value="CAG0924206.1"/>
    <property type="molecule type" value="Genomic_DNA"/>
</dbReference>
<dbReference type="Pfam" id="PF00759">
    <property type="entry name" value="Glyco_hydro_9"/>
    <property type="match status" value="1"/>
</dbReference>
<feature type="non-terminal residue" evidence="10">
    <location>
        <position position="297"/>
    </location>
</feature>
<dbReference type="PANTHER" id="PTHR22298">
    <property type="entry name" value="ENDO-1,4-BETA-GLUCANASE"/>
    <property type="match status" value="1"/>
</dbReference>
<proteinExistence type="inferred from homology"/>
<dbReference type="OrthoDB" id="10257085at2759"/>
<dbReference type="InterPro" id="IPR001701">
    <property type="entry name" value="Glyco_hydro_9"/>
</dbReference>
<dbReference type="AlphaFoldDB" id="A0A7R9GJZ5"/>
<organism evidence="10">
    <name type="scientific">Notodromas monacha</name>
    <dbReference type="NCBI Taxonomy" id="399045"/>
    <lineage>
        <taxon>Eukaryota</taxon>
        <taxon>Metazoa</taxon>
        <taxon>Ecdysozoa</taxon>
        <taxon>Arthropoda</taxon>
        <taxon>Crustacea</taxon>
        <taxon>Oligostraca</taxon>
        <taxon>Ostracoda</taxon>
        <taxon>Podocopa</taxon>
        <taxon>Podocopida</taxon>
        <taxon>Cypridocopina</taxon>
        <taxon>Cypridoidea</taxon>
        <taxon>Cyprididae</taxon>
        <taxon>Notodromas</taxon>
    </lineage>
</organism>